<evidence type="ECO:0000259" key="9">
    <source>
        <dbReference type="PROSITE" id="PS50808"/>
    </source>
</evidence>
<dbReference type="PRINTS" id="PR00364">
    <property type="entry name" value="DISEASERSIST"/>
</dbReference>
<dbReference type="GO" id="GO:0042742">
    <property type="term" value="P:defense response to bacterium"/>
    <property type="evidence" value="ECO:0007669"/>
    <property type="project" value="UniProtKB-ARBA"/>
</dbReference>
<dbReference type="InterPro" id="IPR003656">
    <property type="entry name" value="Znf_BED"/>
</dbReference>
<keyword evidence="6" id="KW-0862">Zinc</keyword>
<organism evidence="10 11">
    <name type="scientific">Leersia perrieri</name>
    <dbReference type="NCBI Taxonomy" id="77586"/>
    <lineage>
        <taxon>Eukaryota</taxon>
        <taxon>Viridiplantae</taxon>
        <taxon>Streptophyta</taxon>
        <taxon>Embryophyta</taxon>
        <taxon>Tracheophyta</taxon>
        <taxon>Spermatophyta</taxon>
        <taxon>Magnoliopsida</taxon>
        <taxon>Liliopsida</taxon>
        <taxon>Poales</taxon>
        <taxon>Poaceae</taxon>
        <taxon>BOP clade</taxon>
        <taxon>Oryzoideae</taxon>
        <taxon>Oryzeae</taxon>
        <taxon>Oryzinae</taxon>
        <taxon>Leersia</taxon>
    </lineage>
</organism>
<dbReference type="GO" id="GO:0003677">
    <property type="term" value="F:DNA binding"/>
    <property type="evidence" value="ECO:0007669"/>
    <property type="project" value="InterPro"/>
</dbReference>
<evidence type="ECO:0000256" key="5">
    <source>
        <dbReference type="ARBA" id="ARBA00022821"/>
    </source>
</evidence>
<evidence type="ECO:0000256" key="1">
    <source>
        <dbReference type="ARBA" id="ARBA00022614"/>
    </source>
</evidence>
<evidence type="ECO:0000313" key="11">
    <source>
        <dbReference type="Proteomes" id="UP000032180"/>
    </source>
</evidence>
<dbReference type="STRING" id="77586.A0A0D9W9P2"/>
<keyword evidence="11" id="KW-1185">Reference proteome</keyword>
<dbReference type="InterPro" id="IPR002182">
    <property type="entry name" value="NB-ARC"/>
</dbReference>
<feature type="region of interest" description="Disordered" evidence="8">
    <location>
        <begin position="202"/>
        <end position="224"/>
    </location>
</feature>
<dbReference type="InterPro" id="IPR006553">
    <property type="entry name" value="Leu-rich_rpt_Cys-con_subtyp"/>
</dbReference>
<dbReference type="GO" id="GO:0043531">
    <property type="term" value="F:ADP binding"/>
    <property type="evidence" value="ECO:0007669"/>
    <property type="project" value="InterPro"/>
</dbReference>
<evidence type="ECO:0000256" key="8">
    <source>
        <dbReference type="SAM" id="MobiDB-lite"/>
    </source>
</evidence>
<reference evidence="11" key="2">
    <citation type="submission" date="2013-12" db="EMBL/GenBank/DDBJ databases">
        <authorList>
            <person name="Yu Y."/>
            <person name="Lee S."/>
            <person name="de Baynast K."/>
            <person name="Wissotski M."/>
            <person name="Liu L."/>
            <person name="Talag J."/>
            <person name="Goicoechea J."/>
            <person name="Angelova A."/>
            <person name="Jetty R."/>
            <person name="Kudrna D."/>
            <person name="Golser W."/>
            <person name="Rivera L."/>
            <person name="Zhang J."/>
            <person name="Wing R."/>
        </authorList>
    </citation>
    <scope>NUCLEOTIDE SEQUENCE</scope>
</reference>
<dbReference type="InterPro" id="IPR058922">
    <property type="entry name" value="WHD_DRP"/>
</dbReference>
<dbReference type="InterPro" id="IPR027417">
    <property type="entry name" value="P-loop_NTPase"/>
</dbReference>
<dbReference type="GO" id="GO:0002758">
    <property type="term" value="P:innate immune response-activating signaling pathway"/>
    <property type="evidence" value="ECO:0007669"/>
    <property type="project" value="UniProtKB-ARBA"/>
</dbReference>
<sequence length="1588" mass="179341">MEEVEAGLLESRIGWLAETILKNLATGDLDAWIRQIGLADDTEKLRSEIEKVEKAIAAVKGRAIGNRPLGRLRDLLYDADDAVDELDYFRLEHQVQGDDWRGPPDADREAPTANTGIPITLQEGTDGAEEVDESNGGDTVMSERNTADEFRSFVWQHFVRIKDANGKLVQARCKYCHKTLKCPTENGTNSLRRHHYSKACNEKRGETEQHPAISSADEGPPNGNSAATVNSVGIESMTIDGASAHHEAANTHHWNKAELSSRIKLMTRQLQEIMNEIVRLRRFANSNQGRHSTPMATNATIPYLPETKVYGRDAEMKSILKLIKNNRSYGITVLPIVGIGGIGKTTMAQRIYNHPDIKSQFESQVWVHVSDRFDVVRITREILEYVSKKSYKTKSNFNMLQRDLAKHMECKKFMIVLDDVWDVTTNDCWDKLLGPLRPNHDNPSHLGVTDNTIIVTTRVRTVAESCGTVESINLESLEGGDIWQLLKAHAFGNNNPESYPSLLVLGMEIARELKGNPLAAKTVGRLLRRNLTTDNWNGIIKNKEWQSLQHNDGIMQALKLSYDNLPRNLKQCVSYCSLFPKGYSFSEAQLIQIWIAQGFVEQSNERLESKGSKYLAELVNSGFFESIWSSSEDFVMHDLMHDLARMVSQTECATIDGSECRELVPSIRHLSVVTNSAYHRDQNGNIPRNEEFEKRLKKVVSKSKLRTLILIGQYDHHFFKSFQHDFKEVQHLRLLQITATYADFKSFLSSLVNSTHLRYLRLENKEYHGALPQALSNYYHLQVLDIGSCGTPKIPDGINNLVSLQHLVAKKWVCSSIANIGKMTSLQALENFKVRNSIGFKITQLQCMSELVKLGVSRLENVRTQEEACGACLKHKIHLEKLHLSWTDVQNGYDSKYDSDISYDDEDDPDMSSENEDDSEKSSENEDDGERSSKNENGSGSSRSTENENDNDTTYEPSMDIEMEGEKQTISYSSDDPDLASEVLDGLEPHHSLKHLRISGYNGAALPTWLSSSLTCLRTLHLESCGEWQRLPLQNLRLLTKLVLIEIENATELSIPSLEELVLIKLPRLNTCCCTSVRGLNSSLRVLKIKECPVLEVFPLFENCQRFNIEQHSWLSNLSKLTIHDCPHLHVHNPLPHSTTVSQLKIINVATLPRMYMDGLLREMIIGVDLHFNDTFNEHSVQLIKLDDKVLSFHNLRFLTNLEISGCQNLPIISFEGLRKLICLKNLGICDCPELLFSDVPSELNSEDTTGANRSILPSLKRLYIVRCGRIGKWLSLMLQHVQALREFKLYVCEQITGLSTGEEENSRSNDEQENGRWFLPLSLGELVISNVSSLKTLHPYFPENLTCLKKVRMCKNRSLTSLQLHSCTTLQELIIEECQSLNSLEGLKSLSNLRLLNAHRCLGDHRDNGGCLLPRSLEEIYVCEYYLETLQPCFPSHLTSLKKLKVIRSTSLKSLELQSCTTLEELDINDCPSLSALEGLQSLHGLRCLQVSFAASLTSLDLQSCVALEELKIRFCGSLTTLEGLSSLCSLKRLEIHHCMSITRLPEKGLPASLRELDIDWCRKELLEQCRTLASKLTVKIGRAYAN</sequence>
<reference evidence="10 11" key="1">
    <citation type="submission" date="2012-08" db="EMBL/GenBank/DDBJ databases">
        <title>Oryza genome evolution.</title>
        <authorList>
            <person name="Wing R.A."/>
        </authorList>
    </citation>
    <scope>NUCLEOTIDE SEQUENCE</scope>
</reference>
<dbReference type="SMART" id="SM00367">
    <property type="entry name" value="LRR_CC"/>
    <property type="match status" value="4"/>
</dbReference>
<dbReference type="Pfam" id="PF25019">
    <property type="entry name" value="LRR_R13L1-DRL21"/>
    <property type="match status" value="1"/>
</dbReference>
<dbReference type="Pfam" id="PF02892">
    <property type="entry name" value="zf-BED"/>
    <property type="match status" value="1"/>
</dbReference>
<dbReference type="PANTHER" id="PTHR36766">
    <property type="entry name" value="PLANT BROAD-SPECTRUM MILDEW RESISTANCE PROTEIN RPW8"/>
    <property type="match status" value="1"/>
</dbReference>
<keyword evidence="4 7" id="KW-0863">Zinc-finger</keyword>
<evidence type="ECO:0000256" key="6">
    <source>
        <dbReference type="ARBA" id="ARBA00022833"/>
    </source>
</evidence>
<feature type="compositionally biased region" description="Acidic residues" evidence="8">
    <location>
        <begin position="947"/>
        <end position="957"/>
    </location>
</feature>
<feature type="compositionally biased region" description="Basic and acidic residues" evidence="8">
    <location>
        <begin position="97"/>
        <end position="110"/>
    </location>
</feature>
<protein>
    <recommendedName>
        <fullName evidence="9">BED-type domain-containing protein</fullName>
    </recommendedName>
</protein>
<feature type="region of interest" description="Disordered" evidence="8">
    <location>
        <begin position="897"/>
        <end position="957"/>
    </location>
</feature>
<dbReference type="InterPro" id="IPR056789">
    <property type="entry name" value="LRR_R13L1-DRL21"/>
</dbReference>
<keyword evidence="2" id="KW-0479">Metal-binding</keyword>
<feature type="region of interest" description="Disordered" evidence="8">
    <location>
        <begin position="97"/>
        <end position="140"/>
    </location>
</feature>
<name>A0A0D9W9P2_9ORYZ</name>
<reference evidence="10" key="3">
    <citation type="submission" date="2015-04" db="UniProtKB">
        <authorList>
            <consortium name="EnsemblPlants"/>
        </authorList>
    </citation>
    <scope>IDENTIFICATION</scope>
</reference>
<feature type="compositionally biased region" description="Acidic residues" evidence="8">
    <location>
        <begin position="901"/>
        <end position="919"/>
    </location>
</feature>
<evidence type="ECO:0000256" key="3">
    <source>
        <dbReference type="ARBA" id="ARBA00022737"/>
    </source>
</evidence>
<dbReference type="Pfam" id="PF00931">
    <property type="entry name" value="NB-ARC"/>
    <property type="match status" value="1"/>
</dbReference>
<evidence type="ECO:0000313" key="10">
    <source>
        <dbReference type="EnsemblPlants" id="LPERR04G21310.1"/>
    </source>
</evidence>
<feature type="compositionally biased region" description="Basic and acidic residues" evidence="8">
    <location>
        <begin position="920"/>
        <end position="934"/>
    </location>
</feature>
<dbReference type="GO" id="GO:0008270">
    <property type="term" value="F:zinc ion binding"/>
    <property type="evidence" value="ECO:0007669"/>
    <property type="project" value="UniProtKB-KW"/>
</dbReference>
<dbReference type="SUPFAM" id="SSF57667">
    <property type="entry name" value="beta-beta-alpha zinc fingers"/>
    <property type="match status" value="1"/>
</dbReference>
<feature type="compositionally biased region" description="Polar residues" evidence="8">
    <location>
        <begin position="935"/>
        <end position="944"/>
    </location>
</feature>
<accession>A0A0D9W9P2</accession>
<dbReference type="InterPro" id="IPR036236">
    <property type="entry name" value="Znf_C2H2_sf"/>
</dbReference>
<dbReference type="HOGENOM" id="CLU_000837_8_4_1"/>
<evidence type="ECO:0000256" key="2">
    <source>
        <dbReference type="ARBA" id="ARBA00022723"/>
    </source>
</evidence>
<dbReference type="InterPro" id="IPR036388">
    <property type="entry name" value="WH-like_DNA-bd_sf"/>
</dbReference>
<dbReference type="Proteomes" id="UP000032180">
    <property type="component" value="Chromosome 4"/>
</dbReference>
<feature type="domain" description="BED-type" evidence="9">
    <location>
        <begin position="149"/>
        <end position="207"/>
    </location>
</feature>
<proteinExistence type="predicted"/>
<dbReference type="SUPFAM" id="SSF52058">
    <property type="entry name" value="L domain-like"/>
    <property type="match status" value="2"/>
</dbReference>
<keyword evidence="1" id="KW-0433">Leucine-rich repeat</keyword>
<dbReference type="GO" id="GO:0009626">
    <property type="term" value="P:plant-type hypersensitive response"/>
    <property type="evidence" value="ECO:0007669"/>
    <property type="project" value="UniProtKB-ARBA"/>
</dbReference>
<dbReference type="Gene3D" id="3.80.10.10">
    <property type="entry name" value="Ribonuclease Inhibitor"/>
    <property type="match status" value="4"/>
</dbReference>
<keyword evidence="5" id="KW-0611">Plant defense</keyword>
<dbReference type="EnsemblPlants" id="LPERR04G21310.1">
    <property type="protein sequence ID" value="LPERR04G21310.1"/>
    <property type="gene ID" value="LPERR04G21310"/>
</dbReference>
<evidence type="ECO:0000256" key="7">
    <source>
        <dbReference type="PROSITE-ProRule" id="PRU00027"/>
    </source>
</evidence>
<dbReference type="Pfam" id="PF23559">
    <property type="entry name" value="WHD_DRP"/>
    <property type="match status" value="1"/>
</dbReference>
<dbReference type="FunFam" id="1.10.10.10:FF:000322">
    <property type="entry name" value="Probable disease resistance protein At1g63360"/>
    <property type="match status" value="1"/>
</dbReference>
<evidence type="ECO:0000256" key="4">
    <source>
        <dbReference type="ARBA" id="ARBA00022771"/>
    </source>
</evidence>
<keyword evidence="3" id="KW-0677">Repeat</keyword>
<dbReference type="PROSITE" id="PS50808">
    <property type="entry name" value="ZF_BED"/>
    <property type="match status" value="1"/>
</dbReference>
<dbReference type="SMART" id="SM00614">
    <property type="entry name" value="ZnF_BED"/>
    <property type="match status" value="1"/>
</dbReference>
<dbReference type="Gramene" id="LPERR04G21310.1">
    <property type="protein sequence ID" value="LPERR04G21310.1"/>
    <property type="gene ID" value="LPERR04G21310"/>
</dbReference>
<feature type="compositionally biased region" description="Acidic residues" evidence="8">
    <location>
        <begin position="126"/>
        <end position="135"/>
    </location>
</feature>
<dbReference type="PANTHER" id="PTHR36766:SF73">
    <property type="entry name" value="NB-ARC DOMAIN-CONTAINING PROTEIN"/>
    <property type="match status" value="1"/>
</dbReference>
<dbReference type="Pfam" id="PF23598">
    <property type="entry name" value="LRR_14"/>
    <property type="match status" value="1"/>
</dbReference>
<dbReference type="Gene3D" id="1.10.10.10">
    <property type="entry name" value="Winged helix-like DNA-binding domain superfamily/Winged helix DNA-binding domain"/>
    <property type="match status" value="1"/>
</dbReference>
<dbReference type="eggNOG" id="KOG4658">
    <property type="taxonomic scope" value="Eukaryota"/>
</dbReference>
<dbReference type="InterPro" id="IPR055414">
    <property type="entry name" value="LRR_R13L4/SHOC2-like"/>
</dbReference>
<dbReference type="InterPro" id="IPR032675">
    <property type="entry name" value="LRR_dom_sf"/>
</dbReference>
<dbReference type="Gene3D" id="3.40.50.300">
    <property type="entry name" value="P-loop containing nucleotide triphosphate hydrolases"/>
    <property type="match status" value="1"/>
</dbReference>
<dbReference type="SUPFAM" id="SSF52540">
    <property type="entry name" value="P-loop containing nucleoside triphosphate hydrolases"/>
    <property type="match status" value="1"/>
</dbReference>